<evidence type="ECO:0000256" key="2">
    <source>
        <dbReference type="SAM" id="SignalP"/>
    </source>
</evidence>
<gene>
    <name evidence="3" type="ORF">E5Z02_11665</name>
</gene>
<dbReference type="PROSITE" id="PS51257">
    <property type="entry name" value="PROKAR_LIPOPROTEIN"/>
    <property type="match status" value="1"/>
</dbReference>
<evidence type="ECO:0008006" key="5">
    <source>
        <dbReference type="Google" id="ProtNLM"/>
    </source>
</evidence>
<sequence>MRRSRDAALRRARVAALIASAVTTAAVAVSGCSGGGPDGGGAAGSSGNFVARAPGVHRWTGTPCAPLTGEPLARGFDIGSATDSADPGVREDIGEGGDRPRYRQTGCLAGLTGPDGAPWRLYTSAAVYEESAPAHRAYRTRHDLDRAHGRGPERVHRTAYAKPVHDQGRPGRALLLWNGDLLLTVTAYGPYGSKARDVREGLQGLVENTARLMEDALRDGDARSPVPSVP</sequence>
<reference evidence="3 4" key="1">
    <citation type="submission" date="2019-04" db="EMBL/GenBank/DDBJ databases">
        <title>Streptomyces rhizosphaericola sp. nov., an actinobacterium isolated from the wheat rhizosphere.</title>
        <authorList>
            <person name="Vargas Hoyos H.A."/>
            <person name="Santos S.N."/>
            <person name="Genuario D.B."/>
            <person name="Melo I.S."/>
            <person name="Da Silva L.J."/>
            <person name="Da Silva F.S.P."/>
            <person name="Zucchi T.D."/>
        </authorList>
    </citation>
    <scope>NUCLEOTIDE SEQUENCE [LARGE SCALE GENOMIC DNA]</scope>
    <source>
        <strain evidence="3 4">1AS2c</strain>
    </source>
</reference>
<organism evidence="3 4">
    <name type="scientific">Streptomyces rhizosphaericola</name>
    <dbReference type="NCBI Taxonomy" id="2564098"/>
    <lineage>
        <taxon>Bacteria</taxon>
        <taxon>Bacillati</taxon>
        <taxon>Actinomycetota</taxon>
        <taxon>Actinomycetes</taxon>
        <taxon>Kitasatosporales</taxon>
        <taxon>Streptomycetaceae</taxon>
        <taxon>Streptomyces</taxon>
    </lineage>
</organism>
<dbReference type="Proteomes" id="UP000306274">
    <property type="component" value="Unassembled WGS sequence"/>
</dbReference>
<name>A0ABY2PGT0_9ACTN</name>
<keyword evidence="4" id="KW-1185">Reference proteome</keyword>
<feature type="signal peptide" evidence="2">
    <location>
        <begin position="1"/>
        <end position="25"/>
    </location>
</feature>
<feature type="compositionally biased region" description="Basic and acidic residues" evidence="1">
    <location>
        <begin position="88"/>
        <end position="101"/>
    </location>
</feature>
<comment type="caution">
    <text evidence="3">The sequence shown here is derived from an EMBL/GenBank/DDBJ whole genome shotgun (WGS) entry which is preliminary data.</text>
</comment>
<evidence type="ECO:0000313" key="3">
    <source>
        <dbReference type="EMBL" id="TGZ10107.1"/>
    </source>
</evidence>
<keyword evidence="2" id="KW-0732">Signal</keyword>
<dbReference type="EMBL" id="SRZK01000089">
    <property type="protein sequence ID" value="TGZ10107.1"/>
    <property type="molecule type" value="Genomic_DNA"/>
</dbReference>
<evidence type="ECO:0000313" key="4">
    <source>
        <dbReference type="Proteomes" id="UP000306274"/>
    </source>
</evidence>
<feature type="region of interest" description="Disordered" evidence="1">
    <location>
        <begin position="80"/>
        <end position="101"/>
    </location>
</feature>
<protein>
    <recommendedName>
        <fullName evidence="5">DUF3558 domain-containing protein</fullName>
    </recommendedName>
</protein>
<proteinExistence type="predicted"/>
<evidence type="ECO:0000256" key="1">
    <source>
        <dbReference type="SAM" id="MobiDB-lite"/>
    </source>
</evidence>
<accession>A0ABY2PGT0</accession>
<feature type="chain" id="PRO_5046292282" description="DUF3558 domain-containing protein" evidence="2">
    <location>
        <begin position="26"/>
        <end position="230"/>
    </location>
</feature>
<dbReference type="RefSeq" id="WP_136016139.1">
    <property type="nucleotide sequence ID" value="NZ_JBLLLO010000005.1"/>
</dbReference>